<keyword evidence="1" id="KW-0812">Transmembrane</keyword>
<evidence type="ECO:0000313" key="2">
    <source>
        <dbReference type="EMBL" id="RUQ89722.1"/>
    </source>
</evidence>
<accession>A0A433JKV1</accession>
<feature type="transmembrane region" description="Helical" evidence="1">
    <location>
        <begin position="177"/>
        <end position="198"/>
    </location>
</feature>
<keyword evidence="1" id="KW-1133">Transmembrane helix</keyword>
<dbReference type="EMBL" id="RZGR01000006">
    <property type="protein sequence ID" value="RUQ89722.1"/>
    <property type="molecule type" value="Genomic_DNA"/>
</dbReference>
<dbReference type="AlphaFoldDB" id="A0A433JKV1"/>
<organism evidence="2 3">
    <name type="scientific">Legionella septentrionalis</name>
    <dbReference type="NCBI Taxonomy" id="2498109"/>
    <lineage>
        <taxon>Bacteria</taxon>
        <taxon>Pseudomonadati</taxon>
        <taxon>Pseudomonadota</taxon>
        <taxon>Gammaproteobacteria</taxon>
        <taxon>Legionellales</taxon>
        <taxon>Legionellaceae</taxon>
        <taxon>Legionella</taxon>
    </lineage>
</organism>
<evidence type="ECO:0000313" key="3">
    <source>
        <dbReference type="Proteomes" id="UP000288012"/>
    </source>
</evidence>
<reference evidence="2 3" key="1">
    <citation type="submission" date="2018-12" db="EMBL/GenBank/DDBJ databases">
        <title>Legionella sp,whole genome shotgun sequence.</title>
        <authorList>
            <person name="Wu H."/>
        </authorList>
    </citation>
    <scope>NUCLEOTIDE SEQUENCE [LARGE SCALE GENOMIC DNA]</scope>
    <source>
        <strain evidence="3">km714</strain>
    </source>
</reference>
<proteinExistence type="predicted"/>
<feature type="transmembrane region" description="Helical" evidence="1">
    <location>
        <begin position="37"/>
        <end position="66"/>
    </location>
</feature>
<comment type="caution">
    <text evidence="2">The sequence shown here is derived from an EMBL/GenBank/DDBJ whole genome shotgun (WGS) entry which is preliminary data.</text>
</comment>
<gene>
    <name evidence="2" type="ORF">EKM59_02895</name>
</gene>
<sequence>MEKQVALLDKLSGFFFLSGLLISKLGFMTSRFKTAPFVILSLVLNLISLTAYLIGYIAWFLAALFYPDHPKKQDSWYGFAQFKEQYQGAAFLGAVATVICMAFPTILILASWLYTASNVMWLITEYHKYQNPVHEKNSSYSSEKQATYLRYAVLTTCSSVITTLIATIGFLFPQITFLTLLISVFLGNLLTLPALYFWGQYSFLDFKPDEGINQSYTTLCENLLLKEVQHTARLPVISEEEITCPLNLTPESSHAEVLDEEASLISPRTCL</sequence>
<dbReference type="Proteomes" id="UP000288012">
    <property type="component" value="Unassembled WGS sequence"/>
</dbReference>
<evidence type="ECO:0000256" key="1">
    <source>
        <dbReference type="SAM" id="Phobius"/>
    </source>
</evidence>
<feature type="transmembrane region" description="Helical" evidence="1">
    <location>
        <begin position="86"/>
        <end position="114"/>
    </location>
</feature>
<keyword evidence="3" id="KW-1185">Reference proteome</keyword>
<feature type="transmembrane region" description="Helical" evidence="1">
    <location>
        <begin position="148"/>
        <end position="171"/>
    </location>
</feature>
<feature type="transmembrane region" description="Helical" evidence="1">
    <location>
        <begin position="12"/>
        <end position="30"/>
    </location>
</feature>
<keyword evidence="1" id="KW-0472">Membrane</keyword>
<protein>
    <submittedName>
        <fullName evidence="2">Uncharacterized protein</fullName>
    </submittedName>
</protein>
<name>A0A433JKV1_9GAMM</name>
<dbReference type="RefSeq" id="WP_127111101.1">
    <property type="nucleotide sequence ID" value="NZ_RZGR01000006.1"/>
</dbReference>